<dbReference type="STRING" id="6238.A8X0F8"/>
<dbReference type="CTD" id="8580628"/>
<dbReference type="RefSeq" id="XP_002638631.1">
    <property type="nucleotide sequence ID" value="XM_002638585.1"/>
</dbReference>
<evidence type="ECO:0000256" key="1">
    <source>
        <dbReference type="SAM" id="Phobius"/>
    </source>
</evidence>
<dbReference type="WormBase" id="CBG05684">
    <property type="protein sequence ID" value="CBP07115"/>
    <property type="gene ID" value="WBGene00028087"/>
</dbReference>
<dbReference type="KEGG" id="cbr:CBG_05684"/>
<dbReference type="eggNOG" id="ENOG502TGNQ">
    <property type="taxonomic scope" value="Eukaryota"/>
</dbReference>
<proteinExistence type="predicted"/>
<dbReference type="OMA" id="AINIVAC"/>
<dbReference type="InParanoid" id="A8X0F8"/>
<keyword evidence="1" id="KW-0472">Membrane</keyword>
<feature type="transmembrane region" description="Helical" evidence="1">
    <location>
        <begin position="65"/>
        <end position="84"/>
    </location>
</feature>
<feature type="transmembrane region" description="Helical" evidence="1">
    <location>
        <begin position="34"/>
        <end position="53"/>
    </location>
</feature>
<evidence type="ECO:0000313" key="2">
    <source>
        <dbReference type="EMBL" id="CAP26118.1"/>
    </source>
</evidence>
<protein>
    <submittedName>
        <fullName evidence="2">Protein CBG05684</fullName>
    </submittedName>
</protein>
<dbReference type="Proteomes" id="UP000008549">
    <property type="component" value="Unassembled WGS sequence"/>
</dbReference>
<dbReference type="FunCoup" id="A8X0F8">
    <property type="interactions" value="1366"/>
</dbReference>
<reference evidence="2 3" key="2">
    <citation type="journal article" date="2011" name="PLoS Genet.">
        <title>Caenorhabditis briggsae recombinant inbred line genotypes reveal inter-strain incompatibility and the evolution of recombination.</title>
        <authorList>
            <person name="Ross J.A."/>
            <person name="Koboldt D.C."/>
            <person name="Staisch J.E."/>
            <person name="Chamberlin H.M."/>
            <person name="Gupta B.P."/>
            <person name="Miller R.D."/>
            <person name="Baird S.E."/>
            <person name="Haag E.S."/>
        </authorList>
    </citation>
    <scope>NUCLEOTIDE SEQUENCE [LARGE SCALE GENOMIC DNA]</scope>
    <source>
        <strain evidence="2 3">AF16</strain>
    </source>
</reference>
<keyword evidence="3" id="KW-1185">Reference proteome</keyword>
<evidence type="ECO:0000313" key="3">
    <source>
        <dbReference type="Proteomes" id="UP000008549"/>
    </source>
</evidence>
<dbReference type="AlphaFoldDB" id="A8X0F8"/>
<name>A8X0F8_CAEBR</name>
<dbReference type="EMBL" id="HE601419">
    <property type="protein sequence ID" value="CAP26118.1"/>
    <property type="molecule type" value="Genomic_DNA"/>
</dbReference>
<feature type="transmembrane region" description="Helical" evidence="1">
    <location>
        <begin position="178"/>
        <end position="198"/>
    </location>
</feature>
<organism evidence="2 3">
    <name type="scientific">Caenorhabditis briggsae</name>
    <dbReference type="NCBI Taxonomy" id="6238"/>
    <lineage>
        <taxon>Eukaryota</taxon>
        <taxon>Metazoa</taxon>
        <taxon>Ecdysozoa</taxon>
        <taxon>Nematoda</taxon>
        <taxon>Chromadorea</taxon>
        <taxon>Rhabditida</taxon>
        <taxon>Rhabditina</taxon>
        <taxon>Rhabditomorpha</taxon>
        <taxon>Rhabditoidea</taxon>
        <taxon>Rhabditidae</taxon>
        <taxon>Peloderinae</taxon>
        <taxon>Caenorhabditis</taxon>
    </lineage>
</organism>
<feature type="transmembrane region" description="Helical" evidence="1">
    <location>
        <begin position="219"/>
        <end position="240"/>
    </location>
</feature>
<feature type="transmembrane region" description="Helical" evidence="1">
    <location>
        <begin position="260"/>
        <end position="286"/>
    </location>
</feature>
<dbReference type="GeneID" id="8580628"/>
<reference evidence="2 3" key="1">
    <citation type="journal article" date="2003" name="PLoS Biol.">
        <title>The genome sequence of Caenorhabditis briggsae: a platform for comparative genomics.</title>
        <authorList>
            <person name="Stein L.D."/>
            <person name="Bao Z."/>
            <person name="Blasiar D."/>
            <person name="Blumenthal T."/>
            <person name="Brent M.R."/>
            <person name="Chen N."/>
            <person name="Chinwalla A."/>
            <person name="Clarke L."/>
            <person name="Clee C."/>
            <person name="Coghlan A."/>
            <person name="Coulson A."/>
            <person name="D'Eustachio P."/>
            <person name="Fitch D.H."/>
            <person name="Fulton L.A."/>
            <person name="Fulton R.E."/>
            <person name="Griffiths-Jones S."/>
            <person name="Harris T.W."/>
            <person name="Hillier L.W."/>
            <person name="Kamath R."/>
            <person name="Kuwabara P.E."/>
            <person name="Mardis E.R."/>
            <person name="Marra M.A."/>
            <person name="Miner T.L."/>
            <person name="Minx P."/>
            <person name="Mullikin J.C."/>
            <person name="Plumb R.W."/>
            <person name="Rogers J."/>
            <person name="Schein J.E."/>
            <person name="Sohrmann M."/>
            <person name="Spieth J."/>
            <person name="Stajich J.E."/>
            <person name="Wei C."/>
            <person name="Willey D."/>
            <person name="Wilson R.K."/>
            <person name="Durbin R."/>
            <person name="Waterston R.H."/>
        </authorList>
    </citation>
    <scope>NUCLEOTIDE SEQUENCE [LARGE SCALE GENOMIC DNA]</scope>
    <source>
        <strain evidence="2 3">AF16</strain>
    </source>
</reference>
<keyword evidence="1" id="KW-0812">Transmembrane</keyword>
<keyword evidence="1" id="KW-1133">Transmembrane helix</keyword>
<feature type="transmembrane region" description="Helical" evidence="1">
    <location>
        <begin position="144"/>
        <end position="163"/>
    </location>
</feature>
<dbReference type="HOGENOM" id="CLU_872186_0_0_1"/>
<accession>A8X0F8</accession>
<sequence>MTSHSDDGIKDQTFAIANYGINDKCEWLQYSNRIISQVLCIWLHSTIISRLLIVNNFKVISDYQILIIVQSAINIVACIFELIVNEIQTQNIDYVKIGHPFWNFSMSERILYIIFMNTSATSSQDILMLFNLHRLFIIKKKRLLILYSIAIPLMLIGPILDAYDCYPIIQAGQDVDLFYRHGQIPVLATVIIICYVKLKHEFATNQNFSEKTKRLQQKLSWSIMMQLILLCAIAVLISVIPESIKAIRYDLYLNYMVNYTIYSLVLTKWYPFLSAVFIAWSIAGFFKNNSSPPTTKQHSDVKIFQVEPQKNREVAARKMSPLA</sequence>
<evidence type="ECO:0000313" key="4">
    <source>
        <dbReference type="WormBase" id="CBG05684"/>
    </source>
</evidence>
<gene>
    <name evidence="2 4" type="ORF">CBG05684</name>
    <name evidence="2" type="ORF">CBG_05684</name>
</gene>